<keyword evidence="1" id="KW-0472">Membrane</keyword>
<dbReference type="Proteomes" id="UP001202328">
    <property type="component" value="Unassembled WGS sequence"/>
</dbReference>
<dbReference type="AlphaFoldDB" id="A0AAD4XJK1"/>
<name>A0AAD4XJK1_9MAGN</name>
<evidence type="ECO:0000313" key="2">
    <source>
        <dbReference type="EMBL" id="KAI3918955.1"/>
    </source>
</evidence>
<gene>
    <name evidence="2" type="ORF">MKW98_017403</name>
</gene>
<sequence length="316" mass="36261">MPRYNANFVYELILEMGYHLELSIEYLNMFLIAHNSDSYVTLKVLNSEGATSDCSKLFEKFSQKSENLWAVLILQMTIETDGVISQGMIAQLQVKDCRPQILMSVAWKVFREIVTSTTGCHMLLLWDLETFMEYSILVFFLPFEFNLFFFGLRSIRRSISYVWMFIELFISHGSVVCGSNCWSVNWEENHLLQLMNDASVKMETKSNQTMCSCGCEVLKLCFKYVQHHPLVLLLPKKYEWRVGMHNISIEADGVVCDGLGGNTWYLGRQEFFIRVKGISEMLAKASAGEISGHEWLAEMLMGVNCFCTQLGVTVLK</sequence>
<keyword evidence="1" id="KW-0812">Transmembrane</keyword>
<proteinExistence type="predicted"/>
<comment type="caution">
    <text evidence="2">The sequence shown here is derived from an EMBL/GenBank/DDBJ whole genome shotgun (WGS) entry which is preliminary data.</text>
</comment>
<evidence type="ECO:0000256" key="1">
    <source>
        <dbReference type="SAM" id="Phobius"/>
    </source>
</evidence>
<reference evidence="2" key="1">
    <citation type="submission" date="2022-04" db="EMBL/GenBank/DDBJ databases">
        <title>A functionally conserved STORR gene fusion in Papaver species that diverged 16.8 million years ago.</title>
        <authorList>
            <person name="Catania T."/>
        </authorList>
    </citation>
    <scope>NUCLEOTIDE SEQUENCE</scope>
    <source>
        <strain evidence="2">S-188037</strain>
    </source>
</reference>
<evidence type="ECO:0000313" key="3">
    <source>
        <dbReference type="Proteomes" id="UP001202328"/>
    </source>
</evidence>
<keyword evidence="1" id="KW-1133">Transmembrane helix</keyword>
<protein>
    <submittedName>
        <fullName evidence="2">Uncharacterized protein</fullName>
    </submittedName>
</protein>
<keyword evidence="3" id="KW-1185">Reference proteome</keyword>
<accession>A0AAD4XJK1</accession>
<organism evidence="2 3">
    <name type="scientific">Papaver atlanticum</name>
    <dbReference type="NCBI Taxonomy" id="357466"/>
    <lineage>
        <taxon>Eukaryota</taxon>
        <taxon>Viridiplantae</taxon>
        <taxon>Streptophyta</taxon>
        <taxon>Embryophyta</taxon>
        <taxon>Tracheophyta</taxon>
        <taxon>Spermatophyta</taxon>
        <taxon>Magnoliopsida</taxon>
        <taxon>Ranunculales</taxon>
        <taxon>Papaveraceae</taxon>
        <taxon>Papaveroideae</taxon>
        <taxon>Papaver</taxon>
    </lineage>
</organism>
<feature type="transmembrane region" description="Helical" evidence="1">
    <location>
        <begin position="131"/>
        <end position="152"/>
    </location>
</feature>
<dbReference type="EMBL" id="JAJJMB010008951">
    <property type="protein sequence ID" value="KAI3918955.1"/>
    <property type="molecule type" value="Genomic_DNA"/>
</dbReference>